<reference evidence="1 2" key="1">
    <citation type="submission" date="2008-06" db="EMBL/GenBank/DDBJ databases">
        <title>Complete nucleotide sequence analysis of the Agrotis ipsilon multiple nucleopolyhedrovirus.</title>
        <authorList>
            <person name="Harrison R.L."/>
        </authorList>
    </citation>
    <scope>NUCLEOTIDE SEQUENCE [LARGE SCALE GENOMIC DNA]</scope>
    <source>
        <strain evidence="1 2">Illinois</strain>
    </source>
</reference>
<dbReference type="Proteomes" id="UP000204251">
    <property type="component" value="Segment"/>
</dbReference>
<evidence type="ECO:0000313" key="2">
    <source>
        <dbReference type="Proteomes" id="UP000204251"/>
    </source>
</evidence>
<dbReference type="EMBL" id="EU839994">
    <property type="protein sequence ID" value="ACI28738.1"/>
    <property type="molecule type" value="Genomic_DNA"/>
</dbReference>
<dbReference type="KEGG" id="vg:6965805"/>
<dbReference type="InterPro" id="IPR003225">
    <property type="entry name" value="DUF325"/>
</dbReference>
<evidence type="ECO:0000313" key="1">
    <source>
        <dbReference type="EMBL" id="ACI28738.1"/>
    </source>
</evidence>
<dbReference type="GeneID" id="6965805"/>
<organism evidence="1 2">
    <name type="scientific">Agrotis ipsilon multiple nucleopolyhedrovirus</name>
    <dbReference type="NCBI Taxonomy" id="208013"/>
    <lineage>
        <taxon>Viruses</taxon>
        <taxon>Viruses incertae sedis</taxon>
        <taxon>Naldaviricetes</taxon>
        <taxon>Lefavirales</taxon>
        <taxon>Baculoviridae</taxon>
        <taxon>Alphabaculovirus</taxon>
        <taxon>Alphabaculovirus agipsilonis</taxon>
    </lineage>
</organism>
<proteinExistence type="predicted"/>
<protein>
    <submittedName>
        <fullName evidence="1">Uncharacterized protein</fullName>
    </submittedName>
</protein>
<dbReference type="RefSeq" id="YP_002268066.1">
    <property type="nucleotide sequence ID" value="NC_011345.1"/>
</dbReference>
<keyword evidence="2" id="KW-1185">Reference proteome</keyword>
<dbReference type="Pfam" id="PF03804">
    <property type="entry name" value="DUF325"/>
    <property type="match status" value="1"/>
</dbReference>
<accession>B6D5V0</accession>
<name>B6D5V0_9ABAC</name>
<sequence>MCVDKFVSNIMALHDDGDDDGVNDDNNNVELLKSTLVNLRRLVETKIVDVDDDHKSKLVADVTCAIVDIQLQDTFKDVVASVNVNFRVCEQCESSFASATRKIITLNRYVCRNCGSTIKEVPL</sequence>